<keyword evidence="2" id="KW-1185">Reference proteome</keyword>
<protein>
    <submittedName>
        <fullName evidence="1">Uncharacterized protein</fullName>
    </submittedName>
</protein>
<dbReference type="AlphaFoldDB" id="E0SGJ5"/>
<organism evidence="1 2">
    <name type="scientific">Dickeya dadantii (strain 3937)</name>
    <name type="common">Erwinia chrysanthemi (strain 3937)</name>
    <dbReference type="NCBI Taxonomy" id="198628"/>
    <lineage>
        <taxon>Bacteria</taxon>
        <taxon>Pseudomonadati</taxon>
        <taxon>Pseudomonadota</taxon>
        <taxon>Gammaproteobacteria</taxon>
        <taxon>Enterobacterales</taxon>
        <taxon>Pectobacteriaceae</taxon>
        <taxon>Dickeya</taxon>
    </lineage>
</organism>
<proteinExistence type="predicted"/>
<name>E0SGJ5_DICD3</name>
<reference evidence="1 2" key="1">
    <citation type="journal article" date="2011" name="J. Bacteriol.">
        <title>Genome sequence of the plant-pathogenic bacterium Dickeya dadantii 3937.</title>
        <authorList>
            <person name="Glasner J.D."/>
            <person name="Yang C.H."/>
            <person name="Reverchon S."/>
            <person name="Hugouvieux-Cotte-Pattat N."/>
            <person name="Condemine G."/>
            <person name="Bohin J.P."/>
            <person name="Van Gijsegem F."/>
            <person name="Yang S."/>
            <person name="Franza T."/>
            <person name="Expert D."/>
            <person name="Plunkett G. III"/>
            <person name="San Francisco M.J."/>
            <person name="Charkowski A.O."/>
            <person name="Py B."/>
            <person name="Bell K."/>
            <person name="Rauscher L."/>
            <person name="Rodriguez-Palenzuela P."/>
            <person name="Toussaint A."/>
            <person name="Holeva M.C."/>
            <person name="He S.Y."/>
            <person name="Douet V."/>
            <person name="Boccara M."/>
            <person name="Blanco C."/>
            <person name="Toth I."/>
            <person name="Anderson B.D."/>
            <person name="Biehl B.S."/>
            <person name="Mau B."/>
            <person name="Flynn S.M."/>
            <person name="Barras F."/>
            <person name="Lindeberg M."/>
            <person name="Birch P.R."/>
            <person name="Tsuyumu S."/>
            <person name="Shi X."/>
            <person name="Hibbing M."/>
            <person name="Yap M.N."/>
            <person name="Carpentier M."/>
            <person name="Dassa E."/>
            <person name="Umehara M."/>
            <person name="Kim J.F."/>
            <person name="Rusch M."/>
            <person name="Soni P."/>
            <person name="Mayhew G.F."/>
            <person name="Fouts D.E."/>
            <person name="Gill S.R."/>
            <person name="Blattner F.R."/>
            <person name="Keen N.T."/>
            <person name="Perna N.T."/>
        </authorList>
    </citation>
    <scope>NUCLEOTIDE SEQUENCE [LARGE SCALE GENOMIC DNA]</scope>
    <source>
        <strain evidence="1 2">3937</strain>
    </source>
</reference>
<dbReference type="HOGENOM" id="CLU_2522234_0_0_6"/>
<accession>E0SGJ5</accession>
<dbReference type="Proteomes" id="UP000006859">
    <property type="component" value="Chromosome"/>
</dbReference>
<dbReference type="EMBL" id="CP002038">
    <property type="protein sequence ID" value="ADM97644.1"/>
    <property type="molecule type" value="Genomic_DNA"/>
</dbReference>
<sequence>MLFFVVQEHTATSIVDVVIFLLRDCQTVLFQSVTLVYPSNFALPARQPLSCNSKSIGYDRCYYDCRTFYVFLHRPASPAHHARL</sequence>
<dbReference type="STRING" id="198628.Dda3937_04510"/>
<evidence type="ECO:0000313" key="1">
    <source>
        <dbReference type="EMBL" id="ADM97644.1"/>
    </source>
</evidence>
<dbReference type="KEGG" id="ddd:Dda3937_04510"/>
<evidence type="ECO:0000313" key="2">
    <source>
        <dbReference type="Proteomes" id="UP000006859"/>
    </source>
</evidence>
<gene>
    <name evidence="1" type="ordered locus">Dda3937_04510</name>
</gene>